<dbReference type="Proteomes" id="UP000297245">
    <property type="component" value="Unassembled WGS sequence"/>
</dbReference>
<dbReference type="EMBL" id="ML179504">
    <property type="protein sequence ID" value="THU86297.1"/>
    <property type="molecule type" value="Genomic_DNA"/>
</dbReference>
<name>A0A4S8LBR1_DENBC</name>
<evidence type="ECO:0008006" key="4">
    <source>
        <dbReference type="Google" id="ProtNLM"/>
    </source>
</evidence>
<keyword evidence="3" id="KW-1185">Reference proteome</keyword>
<reference evidence="2 3" key="1">
    <citation type="journal article" date="2019" name="Nat. Ecol. Evol.">
        <title>Megaphylogeny resolves global patterns of mushroom evolution.</title>
        <authorList>
            <person name="Varga T."/>
            <person name="Krizsan K."/>
            <person name="Foldi C."/>
            <person name="Dima B."/>
            <person name="Sanchez-Garcia M."/>
            <person name="Sanchez-Ramirez S."/>
            <person name="Szollosi G.J."/>
            <person name="Szarkandi J.G."/>
            <person name="Papp V."/>
            <person name="Albert L."/>
            <person name="Andreopoulos W."/>
            <person name="Angelini C."/>
            <person name="Antonin V."/>
            <person name="Barry K.W."/>
            <person name="Bougher N.L."/>
            <person name="Buchanan P."/>
            <person name="Buyck B."/>
            <person name="Bense V."/>
            <person name="Catcheside P."/>
            <person name="Chovatia M."/>
            <person name="Cooper J."/>
            <person name="Damon W."/>
            <person name="Desjardin D."/>
            <person name="Finy P."/>
            <person name="Geml J."/>
            <person name="Haridas S."/>
            <person name="Hughes K."/>
            <person name="Justo A."/>
            <person name="Karasinski D."/>
            <person name="Kautmanova I."/>
            <person name="Kiss B."/>
            <person name="Kocsube S."/>
            <person name="Kotiranta H."/>
            <person name="LaButti K.M."/>
            <person name="Lechner B.E."/>
            <person name="Liimatainen K."/>
            <person name="Lipzen A."/>
            <person name="Lukacs Z."/>
            <person name="Mihaltcheva S."/>
            <person name="Morgado L.N."/>
            <person name="Niskanen T."/>
            <person name="Noordeloos M.E."/>
            <person name="Ohm R.A."/>
            <person name="Ortiz-Santana B."/>
            <person name="Ovrebo C."/>
            <person name="Racz N."/>
            <person name="Riley R."/>
            <person name="Savchenko A."/>
            <person name="Shiryaev A."/>
            <person name="Soop K."/>
            <person name="Spirin V."/>
            <person name="Szebenyi C."/>
            <person name="Tomsovsky M."/>
            <person name="Tulloss R.E."/>
            <person name="Uehling J."/>
            <person name="Grigoriev I.V."/>
            <person name="Vagvolgyi C."/>
            <person name="Papp T."/>
            <person name="Martin F.M."/>
            <person name="Miettinen O."/>
            <person name="Hibbett D.S."/>
            <person name="Nagy L.G."/>
        </authorList>
    </citation>
    <scope>NUCLEOTIDE SEQUENCE [LARGE SCALE GENOMIC DNA]</scope>
    <source>
        <strain evidence="2 3">CBS 962.96</strain>
    </source>
</reference>
<dbReference type="AlphaFoldDB" id="A0A4S8LBR1"/>
<sequence>MTTFFSQASQCSFQAQTINLVAGDQVTHNHQLHTGDSDAIVSPGVLGTQSIFDDYEIIRRGNLRLLEEIAKEVVDENDPYYYYRPAHRLRAQKNLKFTRSAYRVQVIGQNLPRSVAVVYGGEDAQAAWERDFLLCSTNHHPNIAHLFGLTRSALSPGLVFYNDLIPARQLWDNGSAIVRCYIAHRFKKDIVSHQSDHCFSAVIDSIIDDTWSVTFLQPDTGLFCVSPIHSFQDGGNRPFLGWIDPKFQEPALSPLPVASYNDSYILSHYLKWARGDISPELAFQKNISFKSSSYPLFDHNPKQPVSLAVITSTASAATPTIIGKFKDLQYRVVDEKLLHSSSTQNTQNMFKSIDKETEVTIRIGKWEMGMNTVGQKSESSSETDLKGWTRISYDQFWSYSLQKCLNCDEEWMEHCSTRVYIDGNSWNWLSAAWLSQAQYFCDTVNGLYKDITESAALLSKVQFILLPSYKTRHSLLHHNYDKIFLFIAPIETVASHPSRASGIDVCWGNGDNDLYYWSFNPDGSFPLSKRVTEALGLPELIPRAWLELDMFAGYQYEATKQFQLFRGYNPSTQEFAQRHGLPLVDIIWPNDKTGPDKDGDMWYDCQETQDKDINHLNDPTPPVSKPLKGEDRSAKARKMKTTVWDPMEQYELIRPNDHKHWKQTRPSQSVKHHRCFHHVSPSPPPTYNPFACPSIPPPPGGLGAGPSELKLLPPMR</sequence>
<gene>
    <name evidence="2" type="ORF">K435DRAFT_970341</name>
</gene>
<feature type="region of interest" description="Disordered" evidence="1">
    <location>
        <begin position="611"/>
        <end position="640"/>
    </location>
</feature>
<evidence type="ECO:0000256" key="1">
    <source>
        <dbReference type="SAM" id="MobiDB-lite"/>
    </source>
</evidence>
<evidence type="ECO:0000313" key="3">
    <source>
        <dbReference type="Proteomes" id="UP000297245"/>
    </source>
</evidence>
<evidence type="ECO:0000313" key="2">
    <source>
        <dbReference type="EMBL" id="THU86297.1"/>
    </source>
</evidence>
<feature type="region of interest" description="Disordered" evidence="1">
    <location>
        <begin position="696"/>
        <end position="716"/>
    </location>
</feature>
<organism evidence="2 3">
    <name type="scientific">Dendrothele bispora (strain CBS 962.96)</name>
    <dbReference type="NCBI Taxonomy" id="1314807"/>
    <lineage>
        <taxon>Eukaryota</taxon>
        <taxon>Fungi</taxon>
        <taxon>Dikarya</taxon>
        <taxon>Basidiomycota</taxon>
        <taxon>Agaricomycotina</taxon>
        <taxon>Agaricomycetes</taxon>
        <taxon>Agaricomycetidae</taxon>
        <taxon>Agaricales</taxon>
        <taxon>Agaricales incertae sedis</taxon>
        <taxon>Dendrothele</taxon>
    </lineage>
</organism>
<protein>
    <recommendedName>
        <fullName evidence="4">Protein kinase domain-containing protein</fullName>
    </recommendedName>
</protein>
<dbReference type="OrthoDB" id="3063557at2759"/>
<proteinExistence type="predicted"/>
<accession>A0A4S8LBR1</accession>